<dbReference type="KEGG" id="hro:HELRODRAFT_74885"/>
<comment type="catalytic activity">
    <reaction evidence="4">
        <text>a (3R)-hydroxyacyl-[ACP] + NADP(+) = a 3-oxoacyl-[ACP] + NADPH + H(+)</text>
        <dbReference type="Rhea" id="RHEA:17397"/>
        <dbReference type="Rhea" id="RHEA-COMP:9916"/>
        <dbReference type="Rhea" id="RHEA-COMP:9945"/>
        <dbReference type="ChEBI" id="CHEBI:15378"/>
        <dbReference type="ChEBI" id="CHEBI:57783"/>
        <dbReference type="ChEBI" id="CHEBI:58349"/>
        <dbReference type="ChEBI" id="CHEBI:78776"/>
        <dbReference type="ChEBI" id="CHEBI:78827"/>
        <dbReference type="EC" id="1.1.1.100"/>
    </reaction>
</comment>
<evidence type="ECO:0000313" key="6">
    <source>
        <dbReference type="EMBL" id="ESO08540.1"/>
    </source>
</evidence>
<dbReference type="GeneID" id="20215069"/>
<dbReference type="Gene3D" id="3.40.50.720">
    <property type="entry name" value="NAD(P)-binding Rossmann-like Domain"/>
    <property type="match status" value="1"/>
</dbReference>
<dbReference type="SUPFAM" id="SSF51735">
    <property type="entry name" value="NAD(P)-binding Rossmann-fold domains"/>
    <property type="match status" value="1"/>
</dbReference>
<comment type="similarity">
    <text evidence="1 5">Belongs to the short-chain dehydrogenases/reductases (SDR) family.</text>
</comment>
<protein>
    <recommendedName>
        <fullName evidence="2">3-oxoacyl-[acyl-carrier-protein] reductase</fullName>
        <ecNumber evidence="2">1.1.1.100</ecNumber>
    </recommendedName>
</protein>
<organism evidence="7 8">
    <name type="scientific">Helobdella robusta</name>
    <name type="common">Californian leech</name>
    <dbReference type="NCBI Taxonomy" id="6412"/>
    <lineage>
        <taxon>Eukaryota</taxon>
        <taxon>Metazoa</taxon>
        <taxon>Spiralia</taxon>
        <taxon>Lophotrochozoa</taxon>
        <taxon>Annelida</taxon>
        <taxon>Clitellata</taxon>
        <taxon>Hirudinea</taxon>
        <taxon>Rhynchobdellida</taxon>
        <taxon>Glossiphoniidae</taxon>
        <taxon>Helobdella</taxon>
    </lineage>
</organism>
<dbReference type="NCBIfam" id="NF009093">
    <property type="entry name" value="PRK12429.1"/>
    <property type="match status" value="1"/>
</dbReference>
<reference evidence="8" key="1">
    <citation type="submission" date="2012-12" db="EMBL/GenBank/DDBJ databases">
        <authorList>
            <person name="Hellsten U."/>
            <person name="Grimwood J."/>
            <person name="Chapman J.A."/>
            <person name="Shapiro H."/>
            <person name="Aerts A."/>
            <person name="Otillar R.P."/>
            <person name="Terry A.Y."/>
            <person name="Boore J.L."/>
            <person name="Simakov O."/>
            <person name="Marletaz F."/>
            <person name="Cho S.-J."/>
            <person name="Edsinger-Gonzales E."/>
            <person name="Havlak P."/>
            <person name="Kuo D.-H."/>
            <person name="Larsson T."/>
            <person name="Lv J."/>
            <person name="Arendt D."/>
            <person name="Savage R."/>
            <person name="Osoegawa K."/>
            <person name="de Jong P."/>
            <person name="Lindberg D.R."/>
            <person name="Seaver E.C."/>
            <person name="Weisblat D.A."/>
            <person name="Putnam N.H."/>
            <person name="Grigoriev I.V."/>
            <person name="Rokhsar D.S."/>
        </authorList>
    </citation>
    <scope>NUCLEOTIDE SEQUENCE</scope>
</reference>
<sequence>MKCIVNNHNPNQSSPVLRGKVAMVTGSTSGIGLSMAKSLALRGSDLVIHGFGDQATIDQIKLDFERKYNVKCHHFPTDLTKQDEVEKMLQEIAGLHPNGVDVLVNNAGFQHVSKVQEFPVEKWNDLIAVLLTAPFLLSRSLLPKMLEKGWGRIVNIASVHSLKASPFKAAYCSAKHGLAGLTKVIALETAGSGVTCNAISPGYVETPSFNDDDYDGKCLSSDNNLIFLNHKQKQFLSSFHPSKEAVKVEQLAEMCVFLCSDAGTQITGSNFVMDGGWNAK</sequence>
<dbReference type="EMBL" id="AMQM01003286">
    <property type="status" value="NOT_ANNOTATED_CDS"/>
    <property type="molecule type" value="Genomic_DNA"/>
</dbReference>
<gene>
    <name evidence="7" type="primary">20215069</name>
    <name evidence="6" type="ORF">HELRODRAFT_74885</name>
</gene>
<dbReference type="FunFam" id="3.40.50.720:FF:000084">
    <property type="entry name" value="Short-chain dehydrogenase reductase"/>
    <property type="match status" value="1"/>
</dbReference>
<evidence type="ECO:0000256" key="4">
    <source>
        <dbReference type="ARBA" id="ARBA00048508"/>
    </source>
</evidence>
<dbReference type="PANTHER" id="PTHR42879:SF2">
    <property type="entry name" value="3-OXOACYL-[ACYL-CARRIER-PROTEIN] REDUCTASE FABG"/>
    <property type="match status" value="1"/>
</dbReference>
<accession>T1G1X1</accession>
<proteinExistence type="inferred from homology"/>
<evidence type="ECO:0000256" key="1">
    <source>
        <dbReference type="ARBA" id="ARBA00006484"/>
    </source>
</evidence>
<dbReference type="GO" id="GO:0032787">
    <property type="term" value="P:monocarboxylic acid metabolic process"/>
    <property type="evidence" value="ECO:0007669"/>
    <property type="project" value="UniProtKB-ARBA"/>
</dbReference>
<dbReference type="InterPro" id="IPR050259">
    <property type="entry name" value="SDR"/>
</dbReference>
<evidence type="ECO:0000313" key="8">
    <source>
        <dbReference type="Proteomes" id="UP000015101"/>
    </source>
</evidence>
<evidence type="ECO:0000256" key="5">
    <source>
        <dbReference type="RuleBase" id="RU000363"/>
    </source>
</evidence>
<keyword evidence="3" id="KW-0560">Oxidoreductase</keyword>
<dbReference type="PROSITE" id="PS00061">
    <property type="entry name" value="ADH_SHORT"/>
    <property type="match status" value="1"/>
</dbReference>
<reference evidence="7" key="3">
    <citation type="submission" date="2015-06" db="UniProtKB">
        <authorList>
            <consortium name="EnsemblMetazoa"/>
        </authorList>
    </citation>
    <scope>IDENTIFICATION</scope>
</reference>
<dbReference type="Proteomes" id="UP000015101">
    <property type="component" value="Unassembled WGS sequence"/>
</dbReference>
<evidence type="ECO:0000256" key="3">
    <source>
        <dbReference type="ARBA" id="ARBA00023002"/>
    </source>
</evidence>
<dbReference type="EnsemblMetazoa" id="HelroT74885">
    <property type="protein sequence ID" value="HelroP74885"/>
    <property type="gene ID" value="HelroG74885"/>
</dbReference>
<evidence type="ECO:0000256" key="2">
    <source>
        <dbReference type="ARBA" id="ARBA00012948"/>
    </source>
</evidence>
<dbReference type="GO" id="GO:0004316">
    <property type="term" value="F:3-oxoacyl-[acyl-carrier-protein] reductase (NADPH) activity"/>
    <property type="evidence" value="ECO:0007669"/>
    <property type="project" value="UniProtKB-EC"/>
</dbReference>
<keyword evidence="8" id="KW-1185">Reference proteome</keyword>
<dbReference type="InterPro" id="IPR002347">
    <property type="entry name" value="SDR_fam"/>
</dbReference>
<dbReference type="OrthoDB" id="417891at2759"/>
<dbReference type="InParanoid" id="T1G1X1"/>
<reference evidence="6 8" key="2">
    <citation type="journal article" date="2013" name="Nature">
        <title>Insights into bilaterian evolution from three spiralian genomes.</title>
        <authorList>
            <person name="Simakov O."/>
            <person name="Marletaz F."/>
            <person name="Cho S.J."/>
            <person name="Edsinger-Gonzales E."/>
            <person name="Havlak P."/>
            <person name="Hellsten U."/>
            <person name="Kuo D.H."/>
            <person name="Larsson T."/>
            <person name="Lv J."/>
            <person name="Arendt D."/>
            <person name="Savage R."/>
            <person name="Osoegawa K."/>
            <person name="de Jong P."/>
            <person name="Grimwood J."/>
            <person name="Chapman J.A."/>
            <person name="Shapiro H."/>
            <person name="Aerts A."/>
            <person name="Otillar R.P."/>
            <person name="Terry A.Y."/>
            <person name="Boore J.L."/>
            <person name="Grigoriev I.V."/>
            <person name="Lindberg D.R."/>
            <person name="Seaver E.C."/>
            <person name="Weisblat D.A."/>
            <person name="Putnam N.H."/>
            <person name="Rokhsar D.S."/>
        </authorList>
    </citation>
    <scope>NUCLEOTIDE SEQUENCE</scope>
</reference>
<dbReference type="HOGENOM" id="CLU_010194_1_0_1"/>
<dbReference type="eggNOG" id="KOG0725">
    <property type="taxonomic scope" value="Eukaryota"/>
</dbReference>
<dbReference type="PANTHER" id="PTHR42879">
    <property type="entry name" value="3-OXOACYL-(ACYL-CARRIER-PROTEIN) REDUCTASE"/>
    <property type="match status" value="1"/>
</dbReference>
<dbReference type="EC" id="1.1.1.100" evidence="2"/>
<dbReference type="GO" id="GO:0016628">
    <property type="term" value="F:oxidoreductase activity, acting on the CH-CH group of donors, NAD or NADP as acceptor"/>
    <property type="evidence" value="ECO:0000318"/>
    <property type="project" value="GO_Central"/>
</dbReference>
<dbReference type="RefSeq" id="XP_009013470.1">
    <property type="nucleotide sequence ID" value="XM_009015222.1"/>
</dbReference>
<dbReference type="Pfam" id="PF00106">
    <property type="entry name" value="adh_short"/>
    <property type="match status" value="1"/>
</dbReference>
<dbReference type="InterPro" id="IPR020904">
    <property type="entry name" value="Sc_DH/Rdtase_CS"/>
</dbReference>
<dbReference type="InterPro" id="IPR036291">
    <property type="entry name" value="NAD(P)-bd_dom_sf"/>
</dbReference>
<dbReference type="EMBL" id="KB096080">
    <property type="protein sequence ID" value="ESO08540.1"/>
    <property type="molecule type" value="Genomic_DNA"/>
</dbReference>
<dbReference type="PRINTS" id="PR00080">
    <property type="entry name" value="SDRFAMILY"/>
</dbReference>
<dbReference type="STRING" id="6412.T1G1X1"/>
<evidence type="ECO:0000313" key="7">
    <source>
        <dbReference type="EnsemblMetazoa" id="HelroP74885"/>
    </source>
</evidence>
<dbReference type="OMA" id="PMKHRER"/>
<dbReference type="AlphaFoldDB" id="T1G1X1"/>
<name>T1G1X1_HELRO</name>
<dbReference type="CTD" id="20215069"/>
<dbReference type="PRINTS" id="PR00081">
    <property type="entry name" value="GDHRDH"/>
</dbReference>